<proteinExistence type="predicted"/>
<protein>
    <submittedName>
        <fullName evidence="2">Membrane integrity-associated transporter subunit PqiC</fullName>
    </submittedName>
</protein>
<keyword evidence="3" id="KW-1185">Reference proteome</keyword>
<dbReference type="Gene3D" id="3.40.50.10610">
    <property type="entry name" value="ABC-type transport auxiliary lipoprotein component"/>
    <property type="match status" value="1"/>
</dbReference>
<evidence type="ECO:0000313" key="3">
    <source>
        <dbReference type="Proteomes" id="UP001497493"/>
    </source>
</evidence>
<dbReference type="Pfam" id="PF03886">
    <property type="entry name" value="ABC_trans_aux"/>
    <property type="match status" value="1"/>
</dbReference>
<accession>A0ABM9NET0</accession>
<dbReference type="PROSITE" id="PS51257">
    <property type="entry name" value="PROKAR_LIPOPROTEIN"/>
    <property type="match status" value="1"/>
</dbReference>
<dbReference type="Proteomes" id="UP001497493">
    <property type="component" value="Chromosome"/>
</dbReference>
<name>A0ABM9NET0_9GAMM</name>
<evidence type="ECO:0000313" key="2">
    <source>
        <dbReference type="EMBL" id="CAL1239104.1"/>
    </source>
</evidence>
<sequence length="201" mass="22302">MGKGYLHRLLAVLLATTLVGCFRVSKPDRFYLLRARAEGPAGPATGGPLIGLEPVRIPPYLDRPQIVTALSEQEYQLSDRHRWAERLDVSIARVMAENLSNLLPAAQVVIYPWPREPKPEFQVAIGIREFHIDPEGQARLAALWTLRFARAPSVSRKFSCRLPASKVDYARMVEAESQCLARLSRDIAAAIRHAPGSGAPE</sequence>
<dbReference type="EMBL" id="OZ026884">
    <property type="protein sequence ID" value="CAL1239104.1"/>
    <property type="molecule type" value="Genomic_DNA"/>
</dbReference>
<evidence type="ECO:0000259" key="1">
    <source>
        <dbReference type="Pfam" id="PF03886"/>
    </source>
</evidence>
<gene>
    <name evidence="2" type="ORF">MECH1_V1_0328</name>
</gene>
<dbReference type="RefSeq" id="WP_348758693.1">
    <property type="nucleotide sequence ID" value="NZ_OZ026884.1"/>
</dbReference>
<dbReference type="InterPro" id="IPR005586">
    <property type="entry name" value="ABC_trans_aux"/>
</dbReference>
<organism evidence="2 3">
    <name type="scientific">Candidatus Methylocalor cossyra</name>
    <dbReference type="NCBI Taxonomy" id="3108543"/>
    <lineage>
        <taxon>Bacteria</taxon>
        <taxon>Pseudomonadati</taxon>
        <taxon>Pseudomonadota</taxon>
        <taxon>Gammaproteobacteria</taxon>
        <taxon>Methylococcales</taxon>
        <taxon>Methylococcaceae</taxon>
        <taxon>Candidatus Methylocalor</taxon>
    </lineage>
</organism>
<feature type="domain" description="ABC-type transport auxiliary lipoprotein component" evidence="1">
    <location>
        <begin position="31"/>
        <end position="188"/>
    </location>
</feature>
<dbReference type="SUPFAM" id="SSF159594">
    <property type="entry name" value="XCC0632-like"/>
    <property type="match status" value="1"/>
</dbReference>
<reference evidence="2 3" key="1">
    <citation type="submission" date="2024-04" db="EMBL/GenBank/DDBJ databases">
        <authorList>
            <person name="Cremers G."/>
        </authorList>
    </citation>
    <scope>NUCLEOTIDE SEQUENCE [LARGE SCALE GENOMIC DNA]</scope>
    <source>
        <strain evidence="2">MeCH1-AG</strain>
    </source>
</reference>